<organism evidence="5 6">
    <name type="scientific">Nonomuraea cypriaca</name>
    <dbReference type="NCBI Taxonomy" id="1187855"/>
    <lineage>
        <taxon>Bacteria</taxon>
        <taxon>Bacillati</taxon>
        <taxon>Actinomycetota</taxon>
        <taxon>Actinomycetes</taxon>
        <taxon>Streptosporangiales</taxon>
        <taxon>Streptosporangiaceae</taxon>
        <taxon>Nonomuraea</taxon>
    </lineage>
</organism>
<keyword evidence="6" id="KW-1185">Reference proteome</keyword>
<evidence type="ECO:0000313" key="5">
    <source>
        <dbReference type="EMBL" id="MBF8193982.1"/>
    </source>
</evidence>
<keyword evidence="1" id="KW-0805">Transcription regulation</keyword>
<evidence type="ECO:0000313" key="6">
    <source>
        <dbReference type="Proteomes" id="UP000605361"/>
    </source>
</evidence>
<dbReference type="InterPro" id="IPR051677">
    <property type="entry name" value="AfsR-DnrI-RedD_regulator"/>
</dbReference>
<dbReference type="Gene3D" id="1.25.40.10">
    <property type="entry name" value="Tetratricopeptide repeat domain"/>
    <property type="match status" value="1"/>
</dbReference>
<dbReference type="GO" id="GO:0006355">
    <property type="term" value="P:regulation of DNA-templated transcription"/>
    <property type="evidence" value="ECO:0007669"/>
    <property type="project" value="TreeGrafter"/>
</dbReference>
<dbReference type="Pfam" id="PF03704">
    <property type="entry name" value="BTAD"/>
    <property type="match status" value="1"/>
</dbReference>
<dbReference type="EMBL" id="JADOGI010000340">
    <property type="protein sequence ID" value="MBF8193982.1"/>
    <property type="molecule type" value="Genomic_DNA"/>
</dbReference>
<name>A0A931AS60_9ACTN</name>
<dbReference type="GO" id="GO:0003677">
    <property type="term" value="F:DNA binding"/>
    <property type="evidence" value="ECO:0007669"/>
    <property type="project" value="TreeGrafter"/>
</dbReference>
<dbReference type="InterPro" id="IPR005158">
    <property type="entry name" value="BTAD"/>
</dbReference>
<evidence type="ECO:0000259" key="4">
    <source>
        <dbReference type="Pfam" id="PF03704"/>
    </source>
</evidence>
<protein>
    <recommendedName>
        <fullName evidence="4">Bacterial transcriptional activator domain-containing protein</fullName>
    </recommendedName>
</protein>
<dbReference type="InterPro" id="IPR011990">
    <property type="entry name" value="TPR-like_helical_dom_sf"/>
</dbReference>
<evidence type="ECO:0000256" key="1">
    <source>
        <dbReference type="ARBA" id="ARBA00023015"/>
    </source>
</evidence>
<gene>
    <name evidence="5" type="ORF">ITP53_51575</name>
</gene>
<sequence length="140" mass="15311">MLAELRRLVEEYPLWQRFRGQFMLALYRSGRRVEALAAYAALRGRLGDGYAIEPGAALQLLHHRILHDDVSLHAWAGPPVLLPHDVTDFTGRQDLLDQAIGAQVVLHGPAGVGSRQHPAGDPPLPARPPPGCARPRTAPQ</sequence>
<dbReference type="Proteomes" id="UP000605361">
    <property type="component" value="Unassembled WGS sequence"/>
</dbReference>
<dbReference type="AlphaFoldDB" id="A0A931AS60"/>
<reference evidence="5" key="1">
    <citation type="submission" date="2020-11" db="EMBL/GenBank/DDBJ databases">
        <title>Whole-genome analyses of Nonomuraea sp. K274.</title>
        <authorList>
            <person name="Veyisoglu A."/>
        </authorList>
    </citation>
    <scope>NUCLEOTIDE SEQUENCE</scope>
    <source>
        <strain evidence="5">K274</strain>
    </source>
</reference>
<feature type="compositionally biased region" description="Pro residues" evidence="3">
    <location>
        <begin position="120"/>
        <end position="132"/>
    </location>
</feature>
<dbReference type="PANTHER" id="PTHR35807">
    <property type="entry name" value="TRANSCRIPTIONAL REGULATOR REDD-RELATED"/>
    <property type="match status" value="1"/>
</dbReference>
<evidence type="ECO:0000256" key="3">
    <source>
        <dbReference type="SAM" id="MobiDB-lite"/>
    </source>
</evidence>
<accession>A0A931AS60</accession>
<comment type="caution">
    <text evidence="5">The sequence shown here is derived from an EMBL/GenBank/DDBJ whole genome shotgun (WGS) entry which is preliminary data.</text>
</comment>
<proteinExistence type="predicted"/>
<keyword evidence="2" id="KW-0804">Transcription</keyword>
<feature type="region of interest" description="Disordered" evidence="3">
    <location>
        <begin position="107"/>
        <end position="140"/>
    </location>
</feature>
<evidence type="ECO:0000256" key="2">
    <source>
        <dbReference type="ARBA" id="ARBA00023163"/>
    </source>
</evidence>
<dbReference type="PANTHER" id="PTHR35807:SF1">
    <property type="entry name" value="TRANSCRIPTIONAL REGULATOR REDD"/>
    <property type="match status" value="1"/>
</dbReference>
<dbReference type="SUPFAM" id="SSF48452">
    <property type="entry name" value="TPR-like"/>
    <property type="match status" value="1"/>
</dbReference>
<feature type="domain" description="Bacterial transcriptional activator" evidence="4">
    <location>
        <begin position="1"/>
        <end position="66"/>
    </location>
</feature>